<sequence>MLKSALFAIIATAAGIAGAAQATPADQPATRSCFFINQWRGWSAPDNQTLLLKVGNRDVYKVTLTAGGSASINWPGVHLVSQVRGSNSVCSARDLDLSVSDSNGFREPLFLGQMTKLSPEEVAALAPRDRP</sequence>
<protein>
    <submittedName>
        <fullName evidence="2">Uncharacterized protein</fullName>
    </submittedName>
</protein>
<name>A0ABU0IS92_9CAUL</name>
<gene>
    <name evidence="2" type="ORF">QO010_002638</name>
</gene>
<comment type="caution">
    <text evidence="2">The sequence shown here is derived from an EMBL/GenBank/DDBJ whole genome shotgun (WGS) entry which is preliminary data.</text>
</comment>
<proteinExistence type="predicted"/>
<dbReference type="EMBL" id="JAUSVS010000004">
    <property type="protein sequence ID" value="MDQ0464854.1"/>
    <property type="molecule type" value="Genomic_DNA"/>
</dbReference>
<organism evidence="2 3">
    <name type="scientific">Caulobacter ginsengisoli</name>
    <dbReference type="NCBI Taxonomy" id="400775"/>
    <lineage>
        <taxon>Bacteria</taxon>
        <taxon>Pseudomonadati</taxon>
        <taxon>Pseudomonadota</taxon>
        <taxon>Alphaproteobacteria</taxon>
        <taxon>Caulobacterales</taxon>
        <taxon>Caulobacteraceae</taxon>
        <taxon>Caulobacter</taxon>
    </lineage>
</organism>
<evidence type="ECO:0000313" key="2">
    <source>
        <dbReference type="EMBL" id="MDQ0464854.1"/>
    </source>
</evidence>
<keyword evidence="3" id="KW-1185">Reference proteome</keyword>
<dbReference type="Proteomes" id="UP001228905">
    <property type="component" value="Unassembled WGS sequence"/>
</dbReference>
<evidence type="ECO:0000256" key="1">
    <source>
        <dbReference type="SAM" id="SignalP"/>
    </source>
</evidence>
<feature type="signal peptide" evidence="1">
    <location>
        <begin position="1"/>
        <end position="19"/>
    </location>
</feature>
<dbReference type="RefSeq" id="WP_307349810.1">
    <property type="nucleotide sequence ID" value="NZ_JAUSVS010000004.1"/>
</dbReference>
<evidence type="ECO:0000313" key="3">
    <source>
        <dbReference type="Proteomes" id="UP001228905"/>
    </source>
</evidence>
<feature type="chain" id="PRO_5047060113" evidence="1">
    <location>
        <begin position="20"/>
        <end position="131"/>
    </location>
</feature>
<keyword evidence="1" id="KW-0732">Signal</keyword>
<accession>A0ABU0IS92</accession>
<reference evidence="2 3" key="1">
    <citation type="submission" date="2023-07" db="EMBL/GenBank/DDBJ databases">
        <title>Genomic Encyclopedia of Type Strains, Phase IV (KMG-IV): sequencing the most valuable type-strain genomes for metagenomic binning, comparative biology and taxonomic classification.</title>
        <authorList>
            <person name="Goeker M."/>
        </authorList>
    </citation>
    <scope>NUCLEOTIDE SEQUENCE [LARGE SCALE GENOMIC DNA]</scope>
    <source>
        <strain evidence="2 3">DSM 18695</strain>
    </source>
</reference>